<reference evidence="1" key="1">
    <citation type="submission" date="2020-11" db="EMBL/GenBank/DDBJ databases">
        <authorList>
            <consortium name="DOE Joint Genome Institute"/>
            <person name="Ahrendt S."/>
            <person name="Riley R."/>
            <person name="Andreopoulos W."/>
            <person name="Labutti K."/>
            <person name="Pangilinan J."/>
            <person name="Ruiz-Duenas F.J."/>
            <person name="Barrasa J.M."/>
            <person name="Sanchez-Garcia M."/>
            <person name="Camarero S."/>
            <person name="Miyauchi S."/>
            <person name="Serrano A."/>
            <person name="Linde D."/>
            <person name="Babiker R."/>
            <person name="Drula E."/>
            <person name="Ayuso-Fernandez I."/>
            <person name="Pacheco R."/>
            <person name="Padilla G."/>
            <person name="Ferreira P."/>
            <person name="Barriuso J."/>
            <person name="Kellner H."/>
            <person name="Castanera R."/>
            <person name="Alfaro M."/>
            <person name="Ramirez L."/>
            <person name="Pisabarro A.G."/>
            <person name="Kuo A."/>
            <person name="Tritt A."/>
            <person name="Lipzen A."/>
            <person name="He G."/>
            <person name="Yan M."/>
            <person name="Ng V."/>
            <person name="Cullen D."/>
            <person name="Martin F."/>
            <person name="Rosso M.-N."/>
            <person name="Henrissat B."/>
            <person name="Hibbett D."/>
            <person name="Martinez A.T."/>
            <person name="Grigoriev I.V."/>
        </authorList>
    </citation>
    <scope>NUCLEOTIDE SEQUENCE</scope>
    <source>
        <strain evidence="1">CIRM-BRFM 674</strain>
    </source>
</reference>
<gene>
    <name evidence="1" type="ORF">BDN70DRAFT_491427</name>
</gene>
<evidence type="ECO:0000313" key="2">
    <source>
        <dbReference type="Proteomes" id="UP000807469"/>
    </source>
</evidence>
<sequence length="130" mass="14953">MIRNSGRVFKFKLHSFLSPAIISSGLRASISPALLFSSSSNTSRLHYTIIRVHVRWYDLNQACQAAYRKQTSRAWMHTSNRSYAGLRRSCIYTRRLTILSPPLIRFPISNIRVVHAPACIKPMKITKYMP</sequence>
<name>A0A9P6CWI4_9AGAR</name>
<proteinExistence type="predicted"/>
<accession>A0A9P6CWI4</accession>
<keyword evidence="2" id="KW-1185">Reference proteome</keyword>
<dbReference type="EMBL" id="MU155172">
    <property type="protein sequence ID" value="KAF9481897.1"/>
    <property type="molecule type" value="Genomic_DNA"/>
</dbReference>
<evidence type="ECO:0000313" key="1">
    <source>
        <dbReference type="EMBL" id="KAF9481897.1"/>
    </source>
</evidence>
<organism evidence="1 2">
    <name type="scientific">Pholiota conissans</name>
    <dbReference type="NCBI Taxonomy" id="109636"/>
    <lineage>
        <taxon>Eukaryota</taxon>
        <taxon>Fungi</taxon>
        <taxon>Dikarya</taxon>
        <taxon>Basidiomycota</taxon>
        <taxon>Agaricomycotina</taxon>
        <taxon>Agaricomycetes</taxon>
        <taxon>Agaricomycetidae</taxon>
        <taxon>Agaricales</taxon>
        <taxon>Agaricineae</taxon>
        <taxon>Strophariaceae</taxon>
        <taxon>Pholiota</taxon>
    </lineage>
</organism>
<dbReference type="AlphaFoldDB" id="A0A9P6CWI4"/>
<protein>
    <submittedName>
        <fullName evidence="1">Uncharacterized protein</fullName>
    </submittedName>
</protein>
<dbReference type="Proteomes" id="UP000807469">
    <property type="component" value="Unassembled WGS sequence"/>
</dbReference>
<comment type="caution">
    <text evidence="1">The sequence shown here is derived from an EMBL/GenBank/DDBJ whole genome shotgun (WGS) entry which is preliminary data.</text>
</comment>